<keyword evidence="1" id="KW-0479">Metal-binding</keyword>
<dbReference type="InterPro" id="IPR008916">
    <property type="entry name" value="Retrov_capsid_C"/>
</dbReference>
<keyword evidence="1" id="KW-0862">Zinc</keyword>
<dbReference type="GO" id="GO:0003676">
    <property type="term" value="F:nucleic acid binding"/>
    <property type="evidence" value="ECO:0007669"/>
    <property type="project" value="InterPro"/>
</dbReference>
<dbReference type="Ensembl" id="ENSSCAT00000011513.1">
    <property type="protein sequence ID" value="ENSSCAP00000010182.1"/>
    <property type="gene ID" value="ENSSCAG00000007737.1"/>
</dbReference>
<dbReference type="SUPFAM" id="SSF57756">
    <property type="entry name" value="Retrovirus zinc finger-like domains"/>
    <property type="match status" value="1"/>
</dbReference>
<dbReference type="AlphaFoldDB" id="A0A8C9MWQ4"/>
<dbReference type="InterPro" id="IPR036875">
    <property type="entry name" value="Znf_CCHC_sf"/>
</dbReference>
<reference evidence="3" key="1">
    <citation type="submission" date="2025-08" db="UniProtKB">
        <authorList>
            <consortium name="Ensembl"/>
        </authorList>
    </citation>
    <scope>IDENTIFICATION</scope>
</reference>
<evidence type="ECO:0000256" key="1">
    <source>
        <dbReference type="PROSITE-ProRule" id="PRU00047"/>
    </source>
</evidence>
<dbReference type="Proteomes" id="UP000694409">
    <property type="component" value="Unassembled WGS sequence"/>
</dbReference>
<dbReference type="Gene3D" id="1.10.1200.30">
    <property type="match status" value="1"/>
</dbReference>
<evidence type="ECO:0000259" key="2">
    <source>
        <dbReference type="PROSITE" id="PS50158"/>
    </source>
</evidence>
<dbReference type="InterPro" id="IPR050195">
    <property type="entry name" value="Primate_lentivir_Gag_pol-like"/>
</dbReference>
<dbReference type="GO" id="GO:0008270">
    <property type="term" value="F:zinc ion binding"/>
    <property type="evidence" value="ECO:0007669"/>
    <property type="project" value="UniProtKB-KW"/>
</dbReference>
<dbReference type="SUPFAM" id="SSF47353">
    <property type="entry name" value="Retrovirus capsid dimerization domain-like"/>
    <property type="match status" value="1"/>
</dbReference>
<evidence type="ECO:0000313" key="3">
    <source>
        <dbReference type="Ensembl" id="ENSSCAP00000010182.1"/>
    </source>
</evidence>
<dbReference type="PANTHER" id="PTHR40389">
    <property type="entry name" value="ENDOGENOUS RETROVIRUS GROUP K MEMBER 24 GAG POLYPROTEIN-RELATED"/>
    <property type="match status" value="1"/>
</dbReference>
<keyword evidence="1" id="KW-0863">Zinc-finger</keyword>
<accession>A0A8C9MWQ4</accession>
<feature type="domain" description="CCHC-type" evidence="2">
    <location>
        <begin position="118"/>
        <end position="133"/>
    </location>
</feature>
<dbReference type="PANTHER" id="PTHR40389:SF3">
    <property type="entry name" value="IGE-BINDING PROTEIN"/>
    <property type="match status" value="1"/>
</dbReference>
<proteinExistence type="predicted"/>
<dbReference type="SMART" id="SM00343">
    <property type="entry name" value="ZnF_C2HC"/>
    <property type="match status" value="2"/>
</dbReference>
<keyword evidence="4" id="KW-1185">Reference proteome</keyword>
<protein>
    <recommendedName>
        <fullName evidence="2">CCHC-type domain-containing protein</fullName>
    </recommendedName>
</protein>
<dbReference type="Gene3D" id="4.10.60.10">
    <property type="entry name" value="Zinc finger, CCHC-type"/>
    <property type="match status" value="1"/>
</dbReference>
<dbReference type="PROSITE" id="PS50158">
    <property type="entry name" value="ZF_CCHC"/>
    <property type="match status" value="1"/>
</dbReference>
<sequence>MWTKESPTTSRQPVMQSLAFGGANPDCQRVISAMPGRPSLAEMVEACSKVGTPQHVASIVRDELRREWEEQMKEQMKGHLEKQSEEKTLEEMLQQQKNEIMSEVHAAIKKSNPLGGQCYRCGAFGHIRKNCPQANIQVQALKLQNPVCERCGKGRHTARECYSQRDVEATNGSSEKAKG</sequence>
<dbReference type="Pfam" id="PF00098">
    <property type="entry name" value="zf-CCHC"/>
    <property type="match status" value="1"/>
</dbReference>
<reference evidence="3" key="2">
    <citation type="submission" date="2025-09" db="UniProtKB">
        <authorList>
            <consortium name="Ensembl"/>
        </authorList>
    </citation>
    <scope>IDENTIFICATION</scope>
</reference>
<dbReference type="InterPro" id="IPR001878">
    <property type="entry name" value="Znf_CCHC"/>
</dbReference>
<dbReference type="Pfam" id="PF14787">
    <property type="entry name" value="zf-CCHC_5"/>
    <property type="match status" value="1"/>
</dbReference>
<dbReference type="GeneTree" id="ENSGT01030000238932"/>
<name>A0A8C9MWQ4_SERCA</name>
<organism evidence="3 4">
    <name type="scientific">Serinus canaria</name>
    <name type="common">Island canary</name>
    <name type="synonym">Fringilla canaria</name>
    <dbReference type="NCBI Taxonomy" id="9135"/>
    <lineage>
        <taxon>Eukaryota</taxon>
        <taxon>Metazoa</taxon>
        <taxon>Chordata</taxon>
        <taxon>Craniata</taxon>
        <taxon>Vertebrata</taxon>
        <taxon>Euteleostomi</taxon>
        <taxon>Archelosauria</taxon>
        <taxon>Archosauria</taxon>
        <taxon>Dinosauria</taxon>
        <taxon>Saurischia</taxon>
        <taxon>Theropoda</taxon>
        <taxon>Coelurosauria</taxon>
        <taxon>Aves</taxon>
        <taxon>Neognathae</taxon>
        <taxon>Neoaves</taxon>
        <taxon>Telluraves</taxon>
        <taxon>Australaves</taxon>
        <taxon>Passeriformes</taxon>
        <taxon>Passeroidea</taxon>
        <taxon>Fringillidae</taxon>
        <taxon>Carduelinae</taxon>
        <taxon>Serinus</taxon>
    </lineage>
</organism>
<evidence type="ECO:0000313" key="4">
    <source>
        <dbReference type="Proteomes" id="UP000694409"/>
    </source>
</evidence>